<dbReference type="Proteomes" id="UP000324241">
    <property type="component" value="Unassembled WGS sequence"/>
</dbReference>
<organism evidence="3 4">
    <name type="scientific">Aspergillus tanneri</name>
    <dbReference type="NCBI Taxonomy" id="1220188"/>
    <lineage>
        <taxon>Eukaryota</taxon>
        <taxon>Fungi</taxon>
        <taxon>Dikarya</taxon>
        <taxon>Ascomycota</taxon>
        <taxon>Pezizomycotina</taxon>
        <taxon>Eurotiomycetes</taxon>
        <taxon>Eurotiomycetidae</taxon>
        <taxon>Eurotiales</taxon>
        <taxon>Aspergillaceae</taxon>
        <taxon>Aspergillus</taxon>
        <taxon>Aspergillus subgen. Circumdati</taxon>
    </lineage>
</organism>
<dbReference type="RefSeq" id="XP_033430440.1">
    <property type="nucleotide sequence ID" value="XM_033568445.1"/>
</dbReference>
<dbReference type="EMBL" id="QUQM01000001">
    <property type="protein sequence ID" value="KAA8651079.1"/>
    <property type="molecule type" value="Genomic_DNA"/>
</dbReference>
<reference evidence="3 4" key="1">
    <citation type="submission" date="2019-03" db="EMBL/GenBank/DDBJ databases">
        <title>The genome sequence of a newly discovered highly antifungal drug resistant Aspergillus species, Aspergillus tanneri NIH 1004.</title>
        <authorList>
            <person name="Mounaud S."/>
            <person name="Singh I."/>
            <person name="Joardar V."/>
            <person name="Pakala S."/>
            <person name="Pakala S."/>
            <person name="Venepally P."/>
            <person name="Hoover J."/>
            <person name="Nierman W."/>
            <person name="Chung J."/>
            <person name="Losada L."/>
        </authorList>
    </citation>
    <scope>NUCLEOTIDE SEQUENCE [LARGE SCALE GENOMIC DNA]</scope>
    <source>
        <strain evidence="3 4">NIH1004</strain>
    </source>
</reference>
<evidence type="ECO:0000313" key="5">
    <source>
        <dbReference type="Proteomes" id="UP000324241"/>
    </source>
</evidence>
<dbReference type="STRING" id="1220188.A0A4S3J6H5"/>
<sequence length="223" mass="23530">MPCPCPHHIQSLLSLLPQKSQPTFLFSLIPSLTQPLHDASQSIESCKHPHPTLVSSIVLLSEFTLSLCQSACVAYNLTDQDTPQPLAAATPPSSRSNAGCSPTTASWTCTKTLMALGQLTLDDEEEGLLARRIVYTVLTNLSALLRTVYLREGQDTSTPTRAGNGNANANAIATAAINGLFDLDPVAASSVPQTAALYGREADGPVSGTLSRVLALLGKLFSE</sequence>
<evidence type="ECO:0000313" key="3">
    <source>
        <dbReference type="EMBL" id="THC90352.1"/>
    </source>
</evidence>
<dbReference type="EMBL" id="SOSA01000529">
    <property type="protein sequence ID" value="THC90352.1"/>
    <property type="molecule type" value="Genomic_DNA"/>
</dbReference>
<comment type="caution">
    <text evidence="3">The sequence shown here is derived from an EMBL/GenBank/DDBJ whole genome shotgun (WGS) entry which is preliminary data.</text>
</comment>
<dbReference type="AlphaFoldDB" id="A0A4S3J6H5"/>
<evidence type="ECO:0000256" key="1">
    <source>
        <dbReference type="SAM" id="MobiDB-lite"/>
    </source>
</evidence>
<keyword evidence="4" id="KW-1185">Reference proteome</keyword>
<proteinExistence type="predicted"/>
<gene>
    <name evidence="2" type="ORF">ATNIH1004_003772</name>
    <name evidence="3" type="ORF">EYZ11_010176</name>
</gene>
<dbReference type="OrthoDB" id="4482965at2759"/>
<accession>A0A4S3J6H5</accession>
<evidence type="ECO:0000313" key="4">
    <source>
        <dbReference type="Proteomes" id="UP000308092"/>
    </source>
</evidence>
<protein>
    <submittedName>
        <fullName evidence="3">Uncharacterized protein</fullName>
    </submittedName>
</protein>
<name>A0A4S3J6H5_9EURO</name>
<reference evidence="2 5" key="2">
    <citation type="submission" date="2019-08" db="EMBL/GenBank/DDBJ databases">
        <title>The genome sequence of a newly discovered highly antifungal drug resistant Aspergillus species, Aspergillus tanneri NIH 1004.</title>
        <authorList>
            <person name="Mounaud S."/>
            <person name="Singh I."/>
            <person name="Joardar V."/>
            <person name="Pakala S."/>
            <person name="Pakala S."/>
            <person name="Venepally P."/>
            <person name="Chung J.K."/>
            <person name="Losada L."/>
            <person name="Nierman W.C."/>
        </authorList>
    </citation>
    <scope>NUCLEOTIDE SEQUENCE [LARGE SCALE GENOMIC DNA]</scope>
    <source>
        <strain evidence="2 5">NIH1004</strain>
    </source>
</reference>
<feature type="region of interest" description="Disordered" evidence="1">
    <location>
        <begin position="83"/>
        <end position="103"/>
    </location>
</feature>
<dbReference type="VEuPathDB" id="FungiDB:EYZ11_010176"/>
<dbReference type="Proteomes" id="UP000308092">
    <property type="component" value="Unassembled WGS sequence"/>
</dbReference>
<evidence type="ECO:0000313" key="2">
    <source>
        <dbReference type="EMBL" id="KAA8651079.1"/>
    </source>
</evidence>
<feature type="compositionally biased region" description="Polar residues" evidence="1">
    <location>
        <begin position="91"/>
        <end position="103"/>
    </location>
</feature>
<dbReference type="GeneID" id="54326474"/>